<dbReference type="InterPro" id="IPR036264">
    <property type="entry name" value="Bact_exopeptidase_dim_dom"/>
</dbReference>
<keyword evidence="6" id="KW-0464">Manganese</keyword>
<keyword evidence="5" id="KW-0378">Hydrolase</keyword>
<name>A0ABV3PH48_9HYPH</name>
<evidence type="ECO:0000256" key="5">
    <source>
        <dbReference type="ARBA" id="ARBA00022801"/>
    </source>
</evidence>
<gene>
    <name evidence="7" type="ORF">ABXS05_03770</name>
</gene>
<evidence type="ECO:0000256" key="6">
    <source>
        <dbReference type="ARBA" id="ARBA00023211"/>
    </source>
</evidence>
<dbReference type="Gene3D" id="3.40.630.10">
    <property type="entry name" value="Zn peptidases"/>
    <property type="match status" value="1"/>
</dbReference>
<dbReference type="CDD" id="cd03884">
    <property type="entry name" value="M20_bAS"/>
    <property type="match status" value="1"/>
</dbReference>
<dbReference type="SUPFAM" id="SSF55031">
    <property type="entry name" value="Bacterial exopeptidase dimerisation domain"/>
    <property type="match status" value="1"/>
</dbReference>
<comment type="caution">
    <text evidence="7">The sequence shown here is derived from an EMBL/GenBank/DDBJ whole genome shotgun (WGS) entry which is preliminary data.</text>
</comment>
<dbReference type="SUPFAM" id="SSF53187">
    <property type="entry name" value="Zn-dependent exopeptidases"/>
    <property type="match status" value="1"/>
</dbReference>
<comment type="cofactor">
    <cofactor evidence="1">
        <name>Mn(2+)</name>
        <dbReference type="ChEBI" id="CHEBI:29035"/>
    </cofactor>
</comment>
<evidence type="ECO:0000256" key="1">
    <source>
        <dbReference type="ARBA" id="ARBA00001936"/>
    </source>
</evidence>
<dbReference type="NCBIfam" id="TIGR01879">
    <property type="entry name" value="hydantase"/>
    <property type="match status" value="1"/>
</dbReference>
<dbReference type="InterPro" id="IPR010158">
    <property type="entry name" value="Amidase_Cbmase"/>
</dbReference>
<comment type="similarity">
    <text evidence="2">Belongs to the peptidase M20 family.</text>
</comment>
<comment type="subunit">
    <text evidence="3">Homodimer.</text>
</comment>
<evidence type="ECO:0000313" key="8">
    <source>
        <dbReference type="Proteomes" id="UP001555786"/>
    </source>
</evidence>
<proteinExistence type="inferred from homology"/>
<dbReference type="Proteomes" id="UP001555786">
    <property type="component" value="Unassembled WGS sequence"/>
</dbReference>
<dbReference type="PANTHER" id="PTHR32494:SF19">
    <property type="entry name" value="ALLANTOATE DEIMINASE-RELATED"/>
    <property type="match status" value="1"/>
</dbReference>
<dbReference type="InterPro" id="IPR002933">
    <property type="entry name" value="Peptidase_M20"/>
</dbReference>
<evidence type="ECO:0000313" key="7">
    <source>
        <dbReference type="EMBL" id="MEW9304639.1"/>
    </source>
</evidence>
<evidence type="ECO:0000256" key="2">
    <source>
        <dbReference type="ARBA" id="ARBA00006153"/>
    </source>
</evidence>
<evidence type="ECO:0000256" key="3">
    <source>
        <dbReference type="ARBA" id="ARBA00011738"/>
    </source>
</evidence>
<organism evidence="7 8">
    <name type="scientific">Labrys neptuniae</name>
    <dbReference type="NCBI Taxonomy" id="376174"/>
    <lineage>
        <taxon>Bacteria</taxon>
        <taxon>Pseudomonadati</taxon>
        <taxon>Pseudomonadota</taxon>
        <taxon>Alphaproteobacteria</taxon>
        <taxon>Hyphomicrobiales</taxon>
        <taxon>Xanthobacteraceae</taxon>
        <taxon>Labrys</taxon>
    </lineage>
</organism>
<dbReference type="Pfam" id="PF01546">
    <property type="entry name" value="Peptidase_M20"/>
    <property type="match status" value="1"/>
</dbReference>
<dbReference type="EMBL" id="JBFNQD010000001">
    <property type="protein sequence ID" value="MEW9304639.1"/>
    <property type="molecule type" value="Genomic_DNA"/>
</dbReference>
<dbReference type="PIRSF" id="PIRSF001235">
    <property type="entry name" value="Amidase_carbamoylase"/>
    <property type="match status" value="1"/>
</dbReference>
<evidence type="ECO:0000256" key="4">
    <source>
        <dbReference type="ARBA" id="ARBA00022723"/>
    </source>
</evidence>
<protein>
    <submittedName>
        <fullName evidence="7">M20 family metallo-hydrolase</fullName>
    </submittedName>
</protein>
<sequence>MIERAMALGREAEGMIRTLAMISAEDGRLTRLYLTPEHRQAADLVARWMTETGLEVSEDALGTVRGRLAPSSGTRNAVQRLLIGSHIDTVIDAGAYDGTFGVIAGILATREIIRKHGAMPFGIDVLAFGDEEGSRFVTTLLGSEAVAGHFDPAALQIESSDGIKLADALRLYCKDPDAIPSAAYEPGEAAAYVEVHIEQGPVLEEAGEGLGVVTAIASQIRYSVTVVGEAGHAGTVPMALRQDAFSACAEMALALERLARSHADDFMVGTIGKLSLSPGASNVIPSRIVFTVDLRSQSDARRMEAMSALRAEFLAIAERRGVSTWIEQTYEAKAEPCDPALQAGFAAAIAAQGGKAIHLPSGAGHDAQSLAALCPIGMLFVRCRGGISHNPAEFTSIRDMGLAVMALIDFIEKFDPLQEAAKN</sequence>
<keyword evidence="8" id="KW-1185">Reference proteome</keyword>
<dbReference type="RefSeq" id="WP_367622976.1">
    <property type="nucleotide sequence ID" value="NZ_JBFNQD010000001.1"/>
</dbReference>
<accession>A0ABV3PH48</accession>
<dbReference type="Gene3D" id="3.30.70.360">
    <property type="match status" value="1"/>
</dbReference>
<reference evidence="7 8" key="1">
    <citation type="submission" date="2024-07" db="EMBL/GenBank/DDBJ databases">
        <title>Description of Labrys sedimenti sp. nov., isolated from a diclofenac-degrading enrichment culture.</title>
        <authorList>
            <person name="Tancsics A."/>
            <person name="Csepanyi A."/>
        </authorList>
    </citation>
    <scope>NUCLEOTIDE SEQUENCE [LARGE SCALE GENOMIC DNA]</scope>
    <source>
        <strain evidence="7 8">LMG 23578</strain>
    </source>
</reference>
<dbReference type="PANTHER" id="PTHR32494">
    <property type="entry name" value="ALLANTOATE DEIMINASE-RELATED"/>
    <property type="match status" value="1"/>
</dbReference>
<keyword evidence="4" id="KW-0479">Metal-binding</keyword>